<keyword evidence="2" id="KW-1185">Reference proteome</keyword>
<dbReference type="EMBL" id="BGZK01001913">
    <property type="protein sequence ID" value="GBP88195.1"/>
    <property type="molecule type" value="Genomic_DNA"/>
</dbReference>
<proteinExistence type="predicted"/>
<gene>
    <name evidence="1" type="ORF">EVAR_98728_1</name>
</gene>
<dbReference type="AlphaFoldDB" id="A0A4C1ZNS4"/>
<name>A0A4C1ZNS4_EUMVA</name>
<comment type="caution">
    <text evidence="1">The sequence shown here is derived from an EMBL/GenBank/DDBJ whole genome shotgun (WGS) entry which is preliminary data.</text>
</comment>
<evidence type="ECO:0000313" key="2">
    <source>
        <dbReference type="Proteomes" id="UP000299102"/>
    </source>
</evidence>
<dbReference type="Proteomes" id="UP000299102">
    <property type="component" value="Unassembled WGS sequence"/>
</dbReference>
<accession>A0A4C1ZNS4</accession>
<reference evidence="1 2" key="1">
    <citation type="journal article" date="2019" name="Commun. Biol.">
        <title>The bagworm genome reveals a unique fibroin gene that provides high tensile strength.</title>
        <authorList>
            <person name="Kono N."/>
            <person name="Nakamura H."/>
            <person name="Ohtoshi R."/>
            <person name="Tomita M."/>
            <person name="Numata K."/>
            <person name="Arakawa K."/>
        </authorList>
    </citation>
    <scope>NUCLEOTIDE SEQUENCE [LARGE SCALE GENOMIC DNA]</scope>
</reference>
<protein>
    <submittedName>
        <fullName evidence="1">Uncharacterized protein</fullName>
    </submittedName>
</protein>
<evidence type="ECO:0000313" key="1">
    <source>
        <dbReference type="EMBL" id="GBP88195.1"/>
    </source>
</evidence>
<organism evidence="1 2">
    <name type="scientific">Eumeta variegata</name>
    <name type="common">Bagworm moth</name>
    <name type="synonym">Eumeta japonica</name>
    <dbReference type="NCBI Taxonomy" id="151549"/>
    <lineage>
        <taxon>Eukaryota</taxon>
        <taxon>Metazoa</taxon>
        <taxon>Ecdysozoa</taxon>
        <taxon>Arthropoda</taxon>
        <taxon>Hexapoda</taxon>
        <taxon>Insecta</taxon>
        <taxon>Pterygota</taxon>
        <taxon>Neoptera</taxon>
        <taxon>Endopterygota</taxon>
        <taxon>Lepidoptera</taxon>
        <taxon>Glossata</taxon>
        <taxon>Ditrysia</taxon>
        <taxon>Tineoidea</taxon>
        <taxon>Psychidae</taxon>
        <taxon>Oiketicinae</taxon>
        <taxon>Eumeta</taxon>
    </lineage>
</organism>
<sequence>MIPPIIHPPLGLSLTFEIGATPMYCKCRIRSVLYLCSGQLYGPRGVVRTEMGPAISQMEALSPIRPIRLGPHTTFRIVKSSTVQVYDMFKLTWH</sequence>